<dbReference type="InterPro" id="IPR052155">
    <property type="entry name" value="Biofilm_reg_signaling"/>
</dbReference>
<reference evidence="4 5" key="1">
    <citation type="submission" date="2016-12" db="EMBL/GenBank/DDBJ databases">
        <authorList>
            <person name="Song W.-J."/>
            <person name="Kurnit D.M."/>
        </authorList>
    </citation>
    <scope>NUCLEOTIDE SEQUENCE [LARGE SCALE GENOMIC DNA]</scope>
    <source>
        <strain evidence="4 5">IMCC3135</strain>
    </source>
</reference>
<dbReference type="InterPro" id="IPR000160">
    <property type="entry name" value="GGDEF_dom"/>
</dbReference>
<sequence length="713" mass="77910">MRTQIIAMCGLFVVVVSLVTWMVVSRSQEQVIQFEALKLAEVVANQAAVARSAYSRLAVTKLKRDGFGASEFSDDLAGHIPLPAQFLKELSRSSLQDTDGLFRFRPISKWNLAPEQGITDSFQEWAWSQLESQNVGEKGALVDWKPVWQIKDSNGARTLRYLSADPAASASCVNCHNQLEKRPDIIARRIADGVEPGHQWSLNELLGAIEITIPLDRVVSLAKEQTRDGLLIVAGISTIGVFGVFLIVFFDSASTYASTEKLSFQANHDSLTGLPNRLALETLLNKSTSESNSPAISVNLLFLDLDNFKQINDTLGHESGDQVLCMAAARIAESIPADGFVARLGGDEFAVVLHDKSAQFVERVARDIAHSIDQTYKVDNYKLAIGVSIGAAIYPVNATTTYELIRCADVAMYTAKNGKLTYANYDPKLDKNALSQLVMKEELREAIASGKLDIHYQPKYSLIDGKMTGLEALARWTSPSAGFVPPDVFIPLAERVGLIDELTALVLKGATQQCQSWRKMGYELSISVNLSAINLHDGTLVQLIQHTLADTGLPPSALILEVTEGAVMENASQACEVLSEVRALGVRFSVDDYGAGYSSLSYLNRLPISELKLDRAFIKDVCTSKKDAVIVAATLELARNLGLVMVAEGVEDAASLDFLTSIRCDQVQGYFLCRPLPALELERRLPFIFRFNPVPTGSAANDSESMSSHRRAA</sequence>
<evidence type="ECO:0000313" key="4">
    <source>
        <dbReference type="EMBL" id="ASJ76317.1"/>
    </source>
</evidence>
<dbReference type="Pfam" id="PF00990">
    <property type="entry name" value="GGDEF"/>
    <property type="match status" value="1"/>
</dbReference>
<dbReference type="SMART" id="SM00052">
    <property type="entry name" value="EAL"/>
    <property type="match status" value="1"/>
</dbReference>
<dbReference type="Gene3D" id="3.20.20.450">
    <property type="entry name" value="EAL domain"/>
    <property type="match status" value="1"/>
</dbReference>
<dbReference type="InterPro" id="IPR043128">
    <property type="entry name" value="Rev_trsase/Diguanyl_cyclase"/>
</dbReference>
<gene>
    <name evidence="4" type="ORF">IMCC3135_31345</name>
</gene>
<dbReference type="InterPro" id="IPR029787">
    <property type="entry name" value="Nucleotide_cyclase"/>
</dbReference>
<keyword evidence="5" id="KW-1185">Reference proteome</keyword>
<evidence type="ECO:0000313" key="5">
    <source>
        <dbReference type="Proteomes" id="UP000250079"/>
    </source>
</evidence>
<dbReference type="CDD" id="cd01948">
    <property type="entry name" value="EAL"/>
    <property type="match status" value="1"/>
</dbReference>
<dbReference type="SMART" id="SM00267">
    <property type="entry name" value="GGDEF"/>
    <property type="match status" value="1"/>
</dbReference>
<dbReference type="RefSeq" id="WP_088921108.1">
    <property type="nucleotide sequence ID" value="NZ_CP018632.1"/>
</dbReference>
<dbReference type="EMBL" id="CP018632">
    <property type="protein sequence ID" value="ASJ76317.1"/>
    <property type="molecule type" value="Genomic_DNA"/>
</dbReference>
<dbReference type="Pfam" id="PF00563">
    <property type="entry name" value="EAL"/>
    <property type="match status" value="1"/>
</dbReference>
<dbReference type="PROSITE" id="PS50887">
    <property type="entry name" value="GGDEF"/>
    <property type="match status" value="1"/>
</dbReference>
<keyword evidence="1" id="KW-1133">Transmembrane helix</keyword>
<keyword evidence="1" id="KW-0812">Transmembrane</keyword>
<dbReference type="CDD" id="cd01949">
    <property type="entry name" value="GGDEF"/>
    <property type="match status" value="1"/>
</dbReference>
<name>A0A2Z2P6J7_9GAMM</name>
<feature type="transmembrane region" description="Helical" evidence="1">
    <location>
        <begin position="5"/>
        <end position="24"/>
    </location>
</feature>
<dbReference type="NCBIfam" id="TIGR00254">
    <property type="entry name" value="GGDEF"/>
    <property type="match status" value="1"/>
</dbReference>
<dbReference type="InterPro" id="IPR021796">
    <property type="entry name" value="Tll0287-like_dom"/>
</dbReference>
<accession>A0A2Z2P6J7</accession>
<feature type="domain" description="GGDEF" evidence="3">
    <location>
        <begin position="296"/>
        <end position="427"/>
    </location>
</feature>
<dbReference type="PANTHER" id="PTHR44757">
    <property type="entry name" value="DIGUANYLATE CYCLASE DGCP"/>
    <property type="match status" value="1"/>
</dbReference>
<evidence type="ECO:0000259" key="3">
    <source>
        <dbReference type="PROSITE" id="PS50887"/>
    </source>
</evidence>
<evidence type="ECO:0000259" key="2">
    <source>
        <dbReference type="PROSITE" id="PS50883"/>
    </source>
</evidence>
<protein>
    <submittedName>
        <fullName evidence="4">Putative signaling protein</fullName>
    </submittedName>
</protein>
<dbReference type="SUPFAM" id="SSF55073">
    <property type="entry name" value="Nucleotide cyclase"/>
    <property type="match status" value="1"/>
</dbReference>
<feature type="domain" description="EAL" evidence="2">
    <location>
        <begin position="436"/>
        <end position="689"/>
    </location>
</feature>
<organism evidence="4 5">
    <name type="scientific">Granulosicoccus antarcticus IMCC3135</name>
    <dbReference type="NCBI Taxonomy" id="1192854"/>
    <lineage>
        <taxon>Bacteria</taxon>
        <taxon>Pseudomonadati</taxon>
        <taxon>Pseudomonadota</taxon>
        <taxon>Gammaproteobacteria</taxon>
        <taxon>Chromatiales</taxon>
        <taxon>Granulosicoccaceae</taxon>
        <taxon>Granulosicoccus</taxon>
    </lineage>
</organism>
<keyword evidence="1" id="KW-0472">Membrane</keyword>
<dbReference type="Gene3D" id="3.30.70.270">
    <property type="match status" value="1"/>
</dbReference>
<dbReference type="AlphaFoldDB" id="A0A2Z2P6J7"/>
<dbReference type="InterPro" id="IPR001633">
    <property type="entry name" value="EAL_dom"/>
</dbReference>
<proteinExistence type="predicted"/>
<dbReference type="InterPro" id="IPR035919">
    <property type="entry name" value="EAL_sf"/>
</dbReference>
<evidence type="ECO:0000256" key="1">
    <source>
        <dbReference type="SAM" id="Phobius"/>
    </source>
</evidence>
<dbReference type="PANTHER" id="PTHR44757:SF2">
    <property type="entry name" value="BIOFILM ARCHITECTURE MAINTENANCE PROTEIN MBAA"/>
    <property type="match status" value="1"/>
</dbReference>
<dbReference type="KEGG" id="gai:IMCC3135_31345"/>
<dbReference type="Pfam" id="PF11845">
    <property type="entry name" value="Tll0287-like"/>
    <property type="match status" value="1"/>
</dbReference>
<dbReference type="PROSITE" id="PS50883">
    <property type="entry name" value="EAL"/>
    <property type="match status" value="1"/>
</dbReference>
<dbReference type="Proteomes" id="UP000250079">
    <property type="component" value="Chromosome"/>
</dbReference>
<dbReference type="OrthoDB" id="9176779at2"/>
<feature type="transmembrane region" description="Helical" evidence="1">
    <location>
        <begin position="230"/>
        <end position="250"/>
    </location>
</feature>
<dbReference type="SUPFAM" id="SSF141868">
    <property type="entry name" value="EAL domain-like"/>
    <property type="match status" value="1"/>
</dbReference>